<feature type="compositionally biased region" description="Polar residues" evidence="10">
    <location>
        <begin position="16"/>
        <end position="27"/>
    </location>
</feature>
<feature type="binding site" evidence="8">
    <location>
        <position position="381"/>
    </location>
    <ligand>
        <name>substrate</name>
    </ligand>
</feature>
<comment type="similarity">
    <text evidence="2">Belongs to the UDP-glucose/GDP-mannose dehydrogenase family.</text>
</comment>
<evidence type="ECO:0000256" key="8">
    <source>
        <dbReference type="PIRSR" id="PIRSR500134-2"/>
    </source>
</evidence>
<proteinExistence type="inferred from homology"/>
<dbReference type="SUPFAM" id="SSF52413">
    <property type="entry name" value="UDP-glucose/GDP-mannose dehydrogenase C-terminal domain"/>
    <property type="match status" value="1"/>
</dbReference>
<dbReference type="Pfam" id="PF03720">
    <property type="entry name" value="UDPG_MGDP_dh_C"/>
    <property type="match status" value="1"/>
</dbReference>
<gene>
    <name evidence="12" type="ORF">BGAL_0082g00320</name>
</gene>
<dbReference type="Gene3D" id="3.40.50.720">
    <property type="entry name" value="NAD(P)-binding Rossmann-like Domain"/>
    <property type="match status" value="2"/>
</dbReference>
<feature type="binding site" evidence="9">
    <location>
        <position position="454"/>
    </location>
    <ligand>
        <name>NAD(+)</name>
        <dbReference type="ChEBI" id="CHEBI:57540"/>
    </ligand>
</feature>
<evidence type="ECO:0000256" key="4">
    <source>
        <dbReference type="ARBA" id="ARBA00023002"/>
    </source>
</evidence>
<dbReference type="SMART" id="SM00984">
    <property type="entry name" value="UDPG_MGDP_dh_C"/>
    <property type="match status" value="1"/>
</dbReference>
<evidence type="ECO:0000313" key="12">
    <source>
        <dbReference type="EMBL" id="THV52342.1"/>
    </source>
</evidence>
<comment type="catalytic activity">
    <reaction evidence="6">
        <text>UDP-alpha-D-glucose + 2 NAD(+) + H2O = UDP-alpha-D-glucuronate + 2 NADH + 3 H(+)</text>
        <dbReference type="Rhea" id="RHEA:23596"/>
        <dbReference type="ChEBI" id="CHEBI:15377"/>
        <dbReference type="ChEBI" id="CHEBI:15378"/>
        <dbReference type="ChEBI" id="CHEBI:57540"/>
        <dbReference type="ChEBI" id="CHEBI:57945"/>
        <dbReference type="ChEBI" id="CHEBI:58052"/>
        <dbReference type="ChEBI" id="CHEBI:58885"/>
        <dbReference type="EC" id="1.1.1.22"/>
    </reaction>
</comment>
<dbReference type="GO" id="GO:0003979">
    <property type="term" value="F:UDP-glucose 6-dehydrogenase activity"/>
    <property type="evidence" value="ECO:0007669"/>
    <property type="project" value="UniProtKB-EC"/>
</dbReference>
<dbReference type="InterPro" id="IPR036220">
    <property type="entry name" value="UDP-Glc/GDP-Man_DH_C_sf"/>
</dbReference>
<dbReference type="InterPro" id="IPR008927">
    <property type="entry name" value="6-PGluconate_DH-like_C_sf"/>
</dbReference>
<feature type="binding site" evidence="9">
    <location>
        <position position="223"/>
    </location>
    <ligand>
        <name>NAD(+)</name>
        <dbReference type="ChEBI" id="CHEBI:57540"/>
    </ligand>
</feature>
<feature type="domain" description="UDP-glucose/GDP-mannose dehydrogenase C-terminal" evidence="11">
    <location>
        <begin position="440"/>
        <end position="537"/>
    </location>
</feature>
<dbReference type="GO" id="GO:0000271">
    <property type="term" value="P:polysaccharide biosynthetic process"/>
    <property type="evidence" value="ECO:0007669"/>
    <property type="project" value="InterPro"/>
</dbReference>
<evidence type="ECO:0000259" key="11">
    <source>
        <dbReference type="SMART" id="SM00984"/>
    </source>
</evidence>
<evidence type="ECO:0000256" key="7">
    <source>
        <dbReference type="PIRSR" id="PIRSR500134-1"/>
    </source>
</evidence>
<evidence type="ECO:0000313" key="13">
    <source>
        <dbReference type="Proteomes" id="UP000308671"/>
    </source>
</evidence>
<comment type="caution">
    <text evidence="12">The sequence shown here is derived from an EMBL/GenBank/DDBJ whole genome shotgun (WGS) entry which is preliminary data.</text>
</comment>
<dbReference type="GO" id="GO:0051287">
    <property type="term" value="F:NAD binding"/>
    <property type="evidence" value="ECO:0007669"/>
    <property type="project" value="InterPro"/>
</dbReference>
<dbReference type="InterPro" id="IPR001732">
    <property type="entry name" value="UDP-Glc/GDP-Man_DH_N"/>
</dbReference>
<protein>
    <recommendedName>
        <fullName evidence="3">UDP-glucose 6-dehydrogenase</fullName>
        <ecNumber evidence="3">1.1.1.22</ecNumber>
    </recommendedName>
</protein>
<dbReference type="InterPro" id="IPR014027">
    <property type="entry name" value="UDP-Glc/GDP-Man_DH_C"/>
</dbReference>
<dbReference type="FunFam" id="1.20.5.100:FF:000001">
    <property type="entry name" value="UDP-glucose 6-dehydrogenase"/>
    <property type="match status" value="1"/>
</dbReference>
<feature type="region of interest" description="Disordered" evidence="10">
    <location>
        <begin position="1"/>
        <end position="27"/>
    </location>
</feature>
<accession>A0A4S8R670</accession>
<keyword evidence="5 9" id="KW-0520">NAD</keyword>
<evidence type="ECO:0000256" key="5">
    <source>
        <dbReference type="ARBA" id="ARBA00023027"/>
    </source>
</evidence>
<evidence type="ECO:0000256" key="9">
    <source>
        <dbReference type="PIRSR" id="PIRSR500134-3"/>
    </source>
</evidence>
<dbReference type="PIRSF" id="PIRSF500134">
    <property type="entry name" value="UDPglc_DH_bac"/>
    <property type="match status" value="1"/>
</dbReference>
<feature type="active site" description="Nucleophile" evidence="7">
    <location>
        <position position="384"/>
    </location>
</feature>
<feature type="binding site" evidence="9">
    <location>
        <position position="92"/>
    </location>
    <ligand>
        <name>NAD(+)</name>
        <dbReference type="ChEBI" id="CHEBI:57540"/>
    </ligand>
</feature>
<dbReference type="PANTHER" id="PTHR11374">
    <property type="entry name" value="UDP-GLUCOSE DEHYDROGENASE/UDP-MANNAC DEHYDROGENASE"/>
    <property type="match status" value="1"/>
</dbReference>
<evidence type="ECO:0000256" key="10">
    <source>
        <dbReference type="SAM" id="MobiDB-lite"/>
    </source>
</evidence>
<feature type="binding site" evidence="8">
    <location>
        <position position="447"/>
    </location>
    <ligand>
        <name>substrate</name>
    </ligand>
</feature>
<keyword evidence="4" id="KW-0560">Oxidoreductase</keyword>
<feature type="binding site" evidence="9">
    <location>
        <position position="387"/>
    </location>
    <ligand>
        <name>NAD(+)</name>
        <dbReference type="ChEBI" id="CHEBI:57540"/>
    </ligand>
</feature>
<evidence type="ECO:0000256" key="6">
    <source>
        <dbReference type="ARBA" id="ARBA00047473"/>
    </source>
</evidence>
<evidence type="ECO:0000256" key="1">
    <source>
        <dbReference type="ARBA" id="ARBA00004701"/>
    </source>
</evidence>
<dbReference type="InterPro" id="IPR028356">
    <property type="entry name" value="UDPglc_DH_euk"/>
</dbReference>
<feature type="binding site" evidence="8">
    <location>
        <begin position="373"/>
        <end position="377"/>
    </location>
    <ligand>
        <name>substrate</name>
    </ligand>
</feature>
<dbReference type="EMBL" id="PQXL01000082">
    <property type="protein sequence ID" value="THV52342.1"/>
    <property type="molecule type" value="Genomic_DNA"/>
</dbReference>
<dbReference type="InterPro" id="IPR017476">
    <property type="entry name" value="UDP-Glc/GDP-Man"/>
</dbReference>
<dbReference type="SUPFAM" id="SSF51735">
    <property type="entry name" value="NAD(P)-binding Rossmann-fold domains"/>
    <property type="match status" value="1"/>
</dbReference>
<dbReference type="EC" id="1.1.1.22" evidence="3"/>
<dbReference type="PIRSF" id="PIRSF000124">
    <property type="entry name" value="UDPglc_GDPman_dh"/>
    <property type="match status" value="1"/>
</dbReference>
<dbReference type="Gene3D" id="1.20.5.100">
    <property type="entry name" value="Cytochrome c1, transmembrane anchor, C-terminal"/>
    <property type="match status" value="1"/>
</dbReference>
<evidence type="ECO:0000256" key="3">
    <source>
        <dbReference type="ARBA" id="ARBA00012954"/>
    </source>
</evidence>
<dbReference type="OrthoDB" id="5059218at2759"/>
<dbReference type="SUPFAM" id="SSF48179">
    <property type="entry name" value="6-phosphogluconate dehydrogenase C-terminal domain-like"/>
    <property type="match status" value="1"/>
</dbReference>
<dbReference type="GO" id="GO:0006024">
    <property type="term" value="P:glycosaminoglycan biosynthetic process"/>
    <property type="evidence" value="ECO:0007669"/>
    <property type="project" value="TreeGrafter"/>
</dbReference>
<feature type="binding site" evidence="9">
    <location>
        <position position="97"/>
    </location>
    <ligand>
        <name>NAD(+)</name>
        <dbReference type="ChEBI" id="CHEBI:57540"/>
    </ligand>
</feature>
<dbReference type="AlphaFoldDB" id="A0A4S8R670"/>
<feature type="binding site" evidence="9">
    <location>
        <position position="183"/>
    </location>
    <ligand>
        <name>NAD(+)</name>
        <dbReference type="ChEBI" id="CHEBI:57540"/>
    </ligand>
</feature>
<dbReference type="GO" id="GO:0005634">
    <property type="term" value="C:nucleus"/>
    <property type="evidence" value="ECO:0007669"/>
    <property type="project" value="TreeGrafter"/>
</dbReference>
<feature type="binding site" evidence="8">
    <location>
        <position position="328"/>
    </location>
    <ligand>
        <name>substrate</name>
    </ligand>
</feature>
<dbReference type="InterPro" id="IPR028357">
    <property type="entry name" value="UDPglc_DH_bac"/>
</dbReference>
<dbReference type="Pfam" id="PF00984">
    <property type="entry name" value="UDPG_MGDP_dh"/>
    <property type="match status" value="1"/>
</dbReference>
<dbReference type="Pfam" id="PF03721">
    <property type="entry name" value="UDPG_MGDP_dh_N"/>
    <property type="match status" value="2"/>
</dbReference>
<keyword evidence="13" id="KW-1185">Reference proteome</keyword>
<sequence>MPPKDSTPLDTDGSTHDISTAPTTPDGSLTFSPMLQALNLDDGIAFENSLRNENSTHRLVQNVCCVGAGYVGGPTAAMLALQNPQINFTVVDKDASRIYQWNSKHLPIHEPDLPEIIRICRDGSRAFSFSNNPSTGNAESSPEDMSEHTDRIHIPARSPNLFFSDNIEECLGEADMIMIAVNTPTKTHGIGAGKATDMTAVESVVQDIGKYAKSGAIIVEKSTVPGRTGEFIKDIVNIPHSPIEGNIIDTSFKLEIHRPNQIFPILSSPEFLSAGSAVQDLLHPDRILIGSSRSHTSTLAAHSLASLYRWIPSQKLIHTSTASSELSKLVSNAMLAQRISSINSISAICEAINADIDEVSLAVGLDSRIGGKYLKAGIGFGGSCFRKDIKSLIYLAEGLGMDEVVAYWESVLEVNEWQRRRWVEKIVKKMGGGLRGKKVVVLGYNFKRGTGDVRESLAREVIRMLSEEKPGEIVVWDDGCDREVLREEVKGLASVRVEEDLYMACERADALLICRELENSTKGESEESFDPRPFFGCPSEMDLLALRRYLSSQSFAEVDVDDPLGRLYPEPPCKEGCTKCENGKNTNVSEEQVIDWKRIVKGMKAPRWIFDGRGVVDRTVMEKIGKDVGIEVRVVGVGVGAGAGVERHGW</sequence>
<dbReference type="Proteomes" id="UP000308671">
    <property type="component" value="Unassembled WGS sequence"/>
</dbReference>
<dbReference type="InterPro" id="IPR014026">
    <property type="entry name" value="UDP-Glc/GDP-Man_DH_dimer"/>
</dbReference>
<organism evidence="12 13">
    <name type="scientific">Botrytis galanthina</name>
    <dbReference type="NCBI Taxonomy" id="278940"/>
    <lineage>
        <taxon>Eukaryota</taxon>
        <taxon>Fungi</taxon>
        <taxon>Dikarya</taxon>
        <taxon>Ascomycota</taxon>
        <taxon>Pezizomycotina</taxon>
        <taxon>Leotiomycetes</taxon>
        <taxon>Helotiales</taxon>
        <taxon>Sclerotiniaceae</taxon>
        <taxon>Botrytis</taxon>
    </lineage>
</organism>
<dbReference type="NCBIfam" id="TIGR03026">
    <property type="entry name" value="NDP-sugDHase"/>
    <property type="match status" value="1"/>
</dbReference>
<reference evidence="12 13" key="1">
    <citation type="submission" date="2017-12" db="EMBL/GenBank/DDBJ databases">
        <title>Comparative genomics of Botrytis spp.</title>
        <authorList>
            <person name="Valero-Jimenez C.A."/>
            <person name="Tapia P."/>
            <person name="Veloso J."/>
            <person name="Silva-Moreno E."/>
            <person name="Staats M."/>
            <person name="Valdes J.H."/>
            <person name="Van Kan J.A.L."/>
        </authorList>
    </citation>
    <scope>NUCLEOTIDE SEQUENCE [LARGE SCALE GENOMIC DNA]</scope>
    <source>
        <strain evidence="12 13">MUCL435</strain>
    </source>
</reference>
<dbReference type="GO" id="GO:0006065">
    <property type="term" value="P:UDP-glucuronate biosynthetic process"/>
    <property type="evidence" value="ECO:0007669"/>
    <property type="project" value="UniProtKB-UniPathway"/>
</dbReference>
<dbReference type="PANTHER" id="PTHR11374:SF3">
    <property type="entry name" value="UDP-GLUCOSE 6-DEHYDROGENASE"/>
    <property type="match status" value="1"/>
</dbReference>
<dbReference type="UniPathway" id="UPA00038">
    <property type="reaction ID" value="UER00491"/>
</dbReference>
<name>A0A4S8R670_9HELO</name>
<dbReference type="InterPro" id="IPR036291">
    <property type="entry name" value="NAD(P)-bd_dom_sf"/>
</dbReference>
<comment type="pathway">
    <text evidence="1">Nucleotide-sugar biosynthesis; UDP-alpha-D-glucuronate biosynthesis; UDP-alpha-D-glucuronate from UDP-alpha-D-glucose: step 1/1.</text>
</comment>
<evidence type="ECO:0000256" key="2">
    <source>
        <dbReference type="ARBA" id="ARBA00006601"/>
    </source>
</evidence>